<name>A0ACC1SNR4_9HYPO</name>
<protein>
    <submittedName>
        <fullName evidence="1">Uncharacterized protein</fullName>
    </submittedName>
</protein>
<dbReference type="Proteomes" id="UP001148629">
    <property type="component" value="Unassembled WGS sequence"/>
</dbReference>
<comment type="caution">
    <text evidence="1">The sequence shown here is derived from an EMBL/GenBank/DDBJ whole genome shotgun (WGS) entry which is preliminary data.</text>
</comment>
<organism evidence="1 2">
    <name type="scientific">Fusarium decemcellulare</name>
    <dbReference type="NCBI Taxonomy" id="57161"/>
    <lineage>
        <taxon>Eukaryota</taxon>
        <taxon>Fungi</taxon>
        <taxon>Dikarya</taxon>
        <taxon>Ascomycota</taxon>
        <taxon>Pezizomycotina</taxon>
        <taxon>Sordariomycetes</taxon>
        <taxon>Hypocreomycetidae</taxon>
        <taxon>Hypocreales</taxon>
        <taxon>Nectriaceae</taxon>
        <taxon>Fusarium</taxon>
        <taxon>Fusarium decemcellulare species complex</taxon>
    </lineage>
</organism>
<reference evidence="1" key="1">
    <citation type="submission" date="2022-08" db="EMBL/GenBank/DDBJ databases">
        <title>Genome Sequence of Fusarium decemcellulare.</title>
        <authorList>
            <person name="Buettner E."/>
        </authorList>
    </citation>
    <scope>NUCLEOTIDE SEQUENCE</scope>
    <source>
        <strain evidence="1">Babe19</strain>
    </source>
</reference>
<gene>
    <name evidence="1" type="ORF">NM208_g3579</name>
</gene>
<keyword evidence="2" id="KW-1185">Reference proteome</keyword>
<accession>A0ACC1SNR4</accession>
<proteinExistence type="predicted"/>
<dbReference type="EMBL" id="JANRMS010000244">
    <property type="protein sequence ID" value="KAJ3543440.1"/>
    <property type="molecule type" value="Genomic_DNA"/>
</dbReference>
<evidence type="ECO:0000313" key="1">
    <source>
        <dbReference type="EMBL" id="KAJ3543440.1"/>
    </source>
</evidence>
<evidence type="ECO:0000313" key="2">
    <source>
        <dbReference type="Proteomes" id="UP001148629"/>
    </source>
</evidence>
<sequence>MDEFAHGNQLPGPIMAGDGQPEVPQPQEFDEVPVDLDLGFSPTGLDDDYFDLLNLSQFDVQPEDSSSDTNDLAFDTSFCADNASLDPSSLVPNEMARAAVDPRESSLLVAVPQQLTTTNLSTASINVQARDHNESKNNIPPKIGTRFSRESLQILKRWLALHSRHPYPSEEDNALLQRQTGLSKTQISNWFSNARRKRKAQAPKPNFSRTGTAVTEPVNVPRRPDTPALRSNLDPLRRWVDSPPEDEPASAAAIARAVASDYDSRLYSFTLSDDGSGCSLGDASSATSVRTSSGSSFASSQSHASEASFGSFRIRKRLRDQRRRKKRPMPKREENPSLGLALKPYQCTFCTETYRTKYDWQRHEKALHLSLEMWICASDGPRVTNPQTNELCCVFCGKANPDDPHVEGHNYSVCKVKSPDERTFYRKDHLNQHLRLVHNAQFLDWSMKPWKVSTSEVRSRCGFCGITMNTWSARVDHLAEHFKTGKMIADWKGDWGFEAPVLDMLKNAIPPYLIEMERISPFPFVASCAPTESPRTAYELITLELGYFVINHKEETRRMPSDKDLQLEACRIIFASEVMSMQGISAEPSWLRDLLMASAGVARQAQFAPLRRGAENKLCILKINGKDNLFEECPLELNLHEFVRAKSLLGRVVTDDELQNEACNIISRIEEGSASPSDDIANWLVRLIMSSTAWLSAFRQRAELPQTPDSNAPTTHDGSTSPTIHGYSRLEQILGKYMQDQRAIGIEPSDEALGREARKILYESHNSYYQTAADNVNWLAAFRERHSQSPEISTEAQPEQLHNLSNQDDRPAKSPRAFEAMMKKTFFLNDSNCYRLVAQELTRFVTSTMSPNNPNRHVPTDAELQYQARWILFDSDDPWNQTAADNEEWLERFKRDVGILPPGPGLSLNAVQ</sequence>